<sequence>MEIFGYSERGMINSLMYNIGEDKELLKAFINLISLPESINIEDANDFEIIIEQSLSQFGDADLIIIAHCNNNKKKVLFFEAKVKTSQGNWIIGDQFAKYNVNNEKKGYYKGYSSNLFYQLYLKKFLVDKYNCILKCKEIYDRLDKRRSIGENKIVEKAVENICKGTSYYYIGIIPTMNDDIKDFLNSNKVSLKKEYNDKLYFLSWKAIKDFCEKEKLQKVLKVFEYNDGQIY</sequence>
<organism evidence="1 2">
    <name type="scientific">Bacteroides luti</name>
    <dbReference type="NCBI Taxonomy" id="1297750"/>
    <lineage>
        <taxon>Bacteria</taxon>
        <taxon>Pseudomonadati</taxon>
        <taxon>Bacteroidota</taxon>
        <taxon>Bacteroidia</taxon>
        <taxon>Bacteroidales</taxon>
        <taxon>Bacteroidaceae</taxon>
        <taxon>Bacteroides</taxon>
    </lineage>
</organism>
<name>A0A1M4SFC0_9BACE</name>
<reference evidence="1 2" key="1">
    <citation type="submission" date="2016-11" db="EMBL/GenBank/DDBJ databases">
        <authorList>
            <person name="Jaros S."/>
            <person name="Januszkiewicz K."/>
            <person name="Wedrychowicz H."/>
        </authorList>
    </citation>
    <scope>NUCLEOTIDE SEQUENCE [LARGE SCALE GENOMIC DNA]</scope>
    <source>
        <strain evidence="1 2">DSM 26991</strain>
    </source>
</reference>
<gene>
    <name evidence="1" type="ORF">SAMN05444405_10187</name>
</gene>
<keyword evidence="2" id="KW-1185">Reference proteome</keyword>
<accession>A0A1M4SFC0</accession>
<dbReference type="OrthoDB" id="1093835at2"/>
<evidence type="ECO:0000313" key="2">
    <source>
        <dbReference type="Proteomes" id="UP000184509"/>
    </source>
</evidence>
<dbReference type="RefSeq" id="WP_073398552.1">
    <property type="nucleotide sequence ID" value="NZ_FQTV01000001.1"/>
</dbReference>
<dbReference type="STRING" id="1297750.SAMN05444405_10187"/>
<protein>
    <submittedName>
        <fullName evidence="1">Uncharacterized protein</fullName>
    </submittedName>
</protein>
<evidence type="ECO:0000313" key="1">
    <source>
        <dbReference type="EMBL" id="SHE30964.1"/>
    </source>
</evidence>
<dbReference type="EMBL" id="FQTV01000001">
    <property type="protein sequence ID" value="SHE30964.1"/>
    <property type="molecule type" value="Genomic_DNA"/>
</dbReference>
<dbReference type="AlphaFoldDB" id="A0A1M4SFC0"/>
<proteinExistence type="predicted"/>
<dbReference type="Proteomes" id="UP000184509">
    <property type="component" value="Unassembled WGS sequence"/>
</dbReference>